<comment type="caution">
    <text evidence="1">The sequence shown here is derived from an EMBL/GenBank/DDBJ whole genome shotgun (WGS) entry which is preliminary data.</text>
</comment>
<reference evidence="1 2" key="1">
    <citation type="journal article" date="2019" name="Microbiol. Resour. Announc.">
        <title>Draft Genome Sequence of the Most Traditional epsilon-Poly-l-Lysine Producer, Streptomyces albulus NBRC14147.</title>
        <authorList>
            <person name="Yamanaka K."/>
            <person name="Hamano Y."/>
        </authorList>
    </citation>
    <scope>NUCLEOTIDE SEQUENCE [LARGE SCALE GENOMIC DNA]</scope>
    <source>
        <strain evidence="1 2">NBRC 14147</strain>
    </source>
</reference>
<organism evidence="1 2">
    <name type="scientific">Streptomyces noursei</name>
    <name type="common">Streptomyces albulus</name>
    <dbReference type="NCBI Taxonomy" id="1971"/>
    <lineage>
        <taxon>Bacteria</taxon>
        <taxon>Bacillati</taxon>
        <taxon>Actinomycetota</taxon>
        <taxon>Actinomycetes</taxon>
        <taxon>Kitasatosporales</taxon>
        <taxon>Streptomycetaceae</taxon>
        <taxon>Streptomyces</taxon>
    </lineage>
</organism>
<proteinExistence type="predicted"/>
<evidence type="ECO:0000313" key="1">
    <source>
        <dbReference type="EMBL" id="GCB88805.1"/>
    </source>
</evidence>
<dbReference type="Proteomes" id="UP000288351">
    <property type="component" value="Unassembled WGS sequence"/>
</dbReference>
<gene>
    <name evidence="1" type="ORF">SALB_01478</name>
</gene>
<accession>A0A401QTX3</accession>
<name>A0A401QTX3_STRNR</name>
<sequence length="95" mass="10371">MGEGFRARQTGLITSRTRKAVSNGRATRRSYDALVRLTDFERIGFPASRLSSTAASKTLDSSDRMPRRESTEATVASNLAVYARRPVAVTFVSGT</sequence>
<evidence type="ECO:0000313" key="2">
    <source>
        <dbReference type="Proteomes" id="UP000288351"/>
    </source>
</evidence>
<dbReference type="EMBL" id="BHXC01000006">
    <property type="protein sequence ID" value="GCB88805.1"/>
    <property type="molecule type" value="Genomic_DNA"/>
</dbReference>
<protein>
    <submittedName>
        <fullName evidence="1">Uncharacterized protein</fullName>
    </submittedName>
</protein>
<dbReference type="AlphaFoldDB" id="A0A401QTX3"/>